<feature type="region of interest" description="Disordered" evidence="4">
    <location>
        <begin position="632"/>
        <end position="695"/>
    </location>
</feature>
<feature type="region of interest" description="Disordered" evidence="4">
    <location>
        <begin position="463"/>
        <end position="516"/>
    </location>
</feature>
<feature type="compositionally biased region" description="Low complexity" evidence="4">
    <location>
        <begin position="29"/>
        <end position="46"/>
    </location>
</feature>
<protein>
    <submittedName>
        <fullName evidence="6">Regulator of chromosome condensation domain-containing protein, putative</fullName>
    </submittedName>
</protein>
<feature type="compositionally biased region" description="Polar residues" evidence="4">
    <location>
        <begin position="479"/>
        <end position="494"/>
    </location>
</feature>
<dbReference type="Proteomes" id="UP000030754">
    <property type="component" value="Unassembled WGS sequence"/>
</dbReference>
<dbReference type="EMBL" id="HG723336">
    <property type="protein sequence ID" value="CDJ65917.1"/>
    <property type="molecule type" value="Genomic_DNA"/>
</dbReference>
<dbReference type="PRINTS" id="PR00633">
    <property type="entry name" value="RCCNDNSATION"/>
</dbReference>
<keyword evidence="3" id="KW-0175">Coiled coil</keyword>
<feature type="region of interest" description="Disordered" evidence="4">
    <location>
        <begin position="28"/>
        <end position="53"/>
    </location>
</feature>
<dbReference type="GeneID" id="25471380"/>
<evidence type="ECO:0000313" key="6">
    <source>
        <dbReference type="EMBL" id="CDJ65917.1"/>
    </source>
</evidence>
<dbReference type="GO" id="GO:0005737">
    <property type="term" value="C:cytoplasm"/>
    <property type="evidence" value="ECO:0007669"/>
    <property type="project" value="TreeGrafter"/>
</dbReference>
<dbReference type="InterPro" id="IPR051709">
    <property type="entry name" value="Ub-ligase/GTPase-reg"/>
</dbReference>
<feature type="repeat" description="RCC1" evidence="2">
    <location>
        <begin position="215"/>
        <end position="265"/>
    </location>
</feature>
<dbReference type="PANTHER" id="PTHR45622">
    <property type="entry name" value="UBIQUITIN-PROTEIN LIGASE E3A-RELATED"/>
    <property type="match status" value="1"/>
</dbReference>
<feature type="repeat" description="RCC1" evidence="2">
    <location>
        <begin position="114"/>
        <end position="161"/>
    </location>
</feature>
<gene>
    <name evidence="6" type="ORF">ENH_00011950</name>
</gene>
<feature type="region of interest" description="Disordered" evidence="4">
    <location>
        <begin position="861"/>
        <end position="881"/>
    </location>
</feature>
<reference evidence="6" key="1">
    <citation type="submission" date="2013-10" db="EMBL/GenBank/DDBJ databases">
        <title>Genomic analysis of the causative agents of coccidiosis in chickens.</title>
        <authorList>
            <person name="Reid A.J."/>
            <person name="Blake D."/>
            <person name="Billington K."/>
            <person name="Browne H."/>
            <person name="Dunn M."/>
            <person name="Hung S."/>
            <person name="Kawahara F."/>
            <person name="Miranda-Saavedra D."/>
            <person name="Mourier T."/>
            <person name="Nagra H."/>
            <person name="Otto T.D."/>
            <person name="Rawlings N."/>
            <person name="Sanchez A."/>
            <person name="Sanders M."/>
            <person name="Subramaniam C."/>
            <person name="Tay Y."/>
            <person name="Dear P."/>
            <person name="Doerig C."/>
            <person name="Gruber A."/>
            <person name="Parkinson J."/>
            <person name="Shirley M."/>
            <person name="Wan K.L."/>
            <person name="Berriman M."/>
            <person name="Tomley F."/>
            <person name="Pain A."/>
        </authorList>
    </citation>
    <scope>NUCLEOTIDE SEQUENCE [LARGE SCALE GENOMIC DNA]</scope>
    <source>
        <strain evidence="6">Houghton</strain>
    </source>
</reference>
<proteinExistence type="predicted"/>
<feature type="repeat" description="RCC1" evidence="2">
    <location>
        <begin position="162"/>
        <end position="214"/>
    </location>
</feature>
<evidence type="ECO:0000259" key="5">
    <source>
        <dbReference type="Pfam" id="PF25390"/>
    </source>
</evidence>
<feature type="compositionally biased region" description="Low complexity" evidence="4">
    <location>
        <begin position="759"/>
        <end position="780"/>
    </location>
</feature>
<dbReference type="VEuPathDB" id="ToxoDB:ENH_00011950"/>
<dbReference type="Gene3D" id="2.130.10.30">
    <property type="entry name" value="Regulator of chromosome condensation 1/beta-lactamase-inhibitor protein II"/>
    <property type="match status" value="1"/>
</dbReference>
<dbReference type="InterPro" id="IPR058923">
    <property type="entry name" value="RCC1-like_dom"/>
</dbReference>
<dbReference type="PANTHER" id="PTHR45622:SF70">
    <property type="entry name" value="SECRETION-REGULATING GUANINE NUCLEOTIDE EXCHANGE FACTOR"/>
    <property type="match status" value="1"/>
</dbReference>
<reference evidence="6" key="2">
    <citation type="submission" date="2013-10" db="EMBL/GenBank/DDBJ databases">
        <authorList>
            <person name="Aslett M."/>
        </authorList>
    </citation>
    <scope>NUCLEOTIDE SEQUENCE [LARGE SCALE GENOMIC DNA]</scope>
    <source>
        <strain evidence="6">Houghton</strain>
    </source>
</reference>
<dbReference type="InterPro" id="IPR009091">
    <property type="entry name" value="RCC1/BLIP-II"/>
</dbReference>
<evidence type="ECO:0000256" key="2">
    <source>
        <dbReference type="PROSITE-ProRule" id="PRU00235"/>
    </source>
</evidence>
<feature type="region of interest" description="Disordered" evidence="4">
    <location>
        <begin position="808"/>
        <end position="843"/>
    </location>
</feature>
<feature type="coiled-coil region" evidence="3">
    <location>
        <begin position="953"/>
        <end position="1313"/>
    </location>
</feature>
<dbReference type="PROSITE" id="PS50012">
    <property type="entry name" value="RCC1_3"/>
    <property type="match status" value="4"/>
</dbReference>
<feature type="coiled-coil region" evidence="3">
    <location>
        <begin position="1345"/>
        <end position="1425"/>
    </location>
</feature>
<keyword evidence="1" id="KW-0677">Repeat</keyword>
<dbReference type="SUPFAM" id="SSF50985">
    <property type="entry name" value="RCC1/BLIP-II"/>
    <property type="match status" value="1"/>
</dbReference>
<dbReference type="RefSeq" id="XP_013434384.1">
    <property type="nucleotide sequence ID" value="XM_013578930.1"/>
</dbReference>
<evidence type="ECO:0000256" key="1">
    <source>
        <dbReference type="ARBA" id="ARBA00022737"/>
    </source>
</evidence>
<evidence type="ECO:0000313" key="7">
    <source>
        <dbReference type="Proteomes" id="UP000030754"/>
    </source>
</evidence>
<dbReference type="OrthoDB" id="349255at2759"/>
<evidence type="ECO:0000256" key="3">
    <source>
        <dbReference type="SAM" id="Coils"/>
    </source>
</evidence>
<organism evidence="6 7">
    <name type="scientific">Eimeria necatrix</name>
    <dbReference type="NCBI Taxonomy" id="51315"/>
    <lineage>
        <taxon>Eukaryota</taxon>
        <taxon>Sar</taxon>
        <taxon>Alveolata</taxon>
        <taxon>Apicomplexa</taxon>
        <taxon>Conoidasida</taxon>
        <taxon>Coccidia</taxon>
        <taxon>Eucoccidiorida</taxon>
        <taxon>Eimeriorina</taxon>
        <taxon>Eimeriidae</taxon>
        <taxon>Eimeria</taxon>
    </lineage>
</organism>
<accession>U6MNW8</accession>
<dbReference type="Pfam" id="PF25390">
    <property type="entry name" value="WD40_RLD"/>
    <property type="match status" value="1"/>
</dbReference>
<feature type="region of interest" description="Disordered" evidence="4">
    <location>
        <begin position="170"/>
        <end position="189"/>
    </location>
</feature>
<sequence>MAGTEMGLRGPLVPASWHWGGSPYQHSFQQTAGGAPGAAVAVPQPTEQHGPKEEEVRNCEEAAVEDGSWVCFWSIQQFREKRCALMGPQRFRSYLGITKLACGTSLAAFIADDGRLYCWNWGQCGSMHACSPQLLEGRNLDKMTVVDVACGESHLACITAEGRVFTYGRGDRGQRGSGKVTDGQQHGGPDEVLFPRQARQAACGANFTLILTDDGQLYSFGDGSYGVLGTDAVSTRWTPTKVKFHDRKVGFVAAGRHHAIAVTDLGCTYTWGRNNLGQLGLGHNDDRWTPQVVSELGGQRTVLVLASDASVAATAGGDFFMWGGAEGNLPVPLERNDFVQLAVGDAVYGLTAEDSLWMRPLGSLSQKLSAGVVLPAAGVTLIAAAGELLMGVAPGSSYKETEQQEQQVQEQQQEEEQGDKNQGECVQAIDQEAYAETTATDDTLQRDSIDRRKRVSFSEVVESFSVQAESTKSPRRNETGASPQLKNRTRSLPPSRQAKGAQNAVSSRTRSLSPVESKARVAAAVQQQPCLRKAGGTVGAAAATVKTKVRQNPLTLSAAAAAPAGRYSPTNVAAAEHAAEREGETADVGVCCNSSGSGGSRLSCSRACRAGTAVTDDEIFSASTTTNAAADTDTLSPLHNASSHQSTPEFGFSATGMPLGGSPSNAQRLENVGSPHAPWNPACEAKSPSLLTPLRDGNQQIKHNELQLQQQQQMHHQAHLQQQQQQMQLQQLQLQQHQPQQQHMLSPMQQQLHMTPMHNHPQQLQQHHQLQQQSQLQQQHHLQHQHHQEPPLHQAHLLPAAADTLSIPSTFPDLRSAAPSSQQPLQPVSPLYPHSGYPSHGMSPWAAEHELQQQFGGERRLVGRSAGPGEADASRGPLPSGSEVAALALGLELQRQASRLRLESTAPTSNRSSSCSSSALESQLQSFRLNELPMLLAGRETAIAGELAAQKEAAELRRALSLARKDSADTEQEKLQLMKEIRGLKSNLEDAKAEALKRNQTVEGLEDQVSRQKKQIDRLKTELEEEASQNHRDLKQMLEKLHLTETRRQQMHQQLQEAHAYIHQLEAERKDTGLLRSDLDKLRKALTKESTEKEELCKQADAAISEWQNSYAKLQTEAEEAVALAKKNEEVAAAAQAELQQARLTHEEERKALVKKIDDSEEERLAVQAEKASMHSIKQQLQQYEKACGEHTAELSALKRTEQRLRRELDEAKDEQTNAQLYITTLQAELDKASKEISQRQDKLEDLQQKLLDRENESLRLFAAQQQAEIELQKLREIQSDFELEIRSLKQTLKLKEETIKMQEEQVAEEKSKASSSVLLQGELEDLRQDLLLSRENEKNVSAQLRELQQSMAAHQRIAEEAAETLQHKEQEISDLQAHFETEIQTLRQNNGLLNADVNSVKAANERLQEKLRSVQEMAENMRQRDSQLRSFVSVMASHLVACAEIFSHRGLLEVDRSRCIDFSFIEFEAEKKNENESEETWARVCSAVTYVCSLKLGKVCEKVIQKLQDEADRVNAKLEETQEQLKDKINELCGKNASLAKAQELQLQIGALEEEFARKLEQMNEIERASC</sequence>
<dbReference type="PROSITE" id="PS00626">
    <property type="entry name" value="RCC1_2"/>
    <property type="match status" value="2"/>
</dbReference>
<dbReference type="InterPro" id="IPR000408">
    <property type="entry name" value="Reg_chr_condens"/>
</dbReference>
<keyword evidence="7" id="KW-1185">Reference proteome</keyword>
<name>U6MNW8_9EIME</name>
<feature type="region of interest" description="Disordered" evidence="4">
    <location>
        <begin position="396"/>
        <end position="422"/>
    </location>
</feature>
<feature type="compositionally biased region" description="Polar residues" evidence="4">
    <location>
        <begin position="503"/>
        <end position="514"/>
    </location>
</feature>
<feature type="coiled-coil region" evidence="3">
    <location>
        <begin position="1505"/>
        <end position="1570"/>
    </location>
</feature>
<feature type="region of interest" description="Disordered" evidence="4">
    <location>
        <begin position="759"/>
        <end position="791"/>
    </location>
</feature>
<feature type="domain" description="RCC1-like" evidence="5">
    <location>
        <begin position="97"/>
        <end position="326"/>
    </location>
</feature>
<feature type="compositionally biased region" description="Low complexity" evidence="4">
    <location>
        <begin position="816"/>
        <end position="831"/>
    </location>
</feature>
<feature type="repeat" description="RCC1" evidence="2">
    <location>
        <begin position="266"/>
        <end position="318"/>
    </location>
</feature>
<evidence type="ECO:0000256" key="4">
    <source>
        <dbReference type="SAM" id="MobiDB-lite"/>
    </source>
</evidence>
<feature type="compositionally biased region" description="Polar residues" evidence="4">
    <location>
        <begin position="635"/>
        <end position="648"/>
    </location>
</feature>